<comment type="caution">
    <text evidence="3">The sequence shown here is derived from an EMBL/GenBank/DDBJ whole genome shotgun (WGS) entry which is preliminary data.</text>
</comment>
<dbReference type="SUPFAM" id="SSF46785">
    <property type="entry name" value="Winged helix' DNA-binding domain"/>
    <property type="match status" value="1"/>
</dbReference>
<accession>A0A0M2GXA3</accession>
<dbReference type="InterPro" id="IPR011991">
    <property type="entry name" value="ArsR-like_HTH"/>
</dbReference>
<sequence>MVVELGLDDDALDRLFRALGDATRRDILRRTLTGEPSVSELATAYDMSFAAVQKHVAVLEAAELIIKRAEGRERRVRADPVMIAHARELLARYELLWRSRIDRLDALLAEPEPSAAPPAEPITDTTHDPDEGE</sequence>
<organism evidence="3 4">
    <name type="scientific">Microbacterium terrae</name>
    <dbReference type="NCBI Taxonomy" id="69369"/>
    <lineage>
        <taxon>Bacteria</taxon>
        <taxon>Bacillati</taxon>
        <taxon>Actinomycetota</taxon>
        <taxon>Actinomycetes</taxon>
        <taxon>Micrococcales</taxon>
        <taxon>Microbacteriaceae</taxon>
        <taxon>Microbacterium</taxon>
    </lineage>
</organism>
<dbReference type="RefSeq" id="WP_045276693.1">
    <property type="nucleotide sequence ID" value="NZ_BAAAUP010000003.1"/>
</dbReference>
<dbReference type="InterPro" id="IPR001845">
    <property type="entry name" value="HTH_ArsR_DNA-bd_dom"/>
</dbReference>
<dbReference type="OrthoDB" id="9806976at2"/>
<keyword evidence="4" id="KW-1185">Reference proteome</keyword>
<dbReference type="InterPro" id="IPR036390">
    <property type="entry name" value="WH_DNA-bd_sf"/>
</dbReference>
<evidence type="ECO:0000259" key="2">
    <source>
        <dbReference type="PROSITE" id="PS50987"/>
    </source>
</evidence>
<evidence type="ECO:0000313" key="3">
    <source>
        <dbReference type="EMBL" id="KJL38538.1"/>
    </source>
</evidence>
<dbReference type="CDD" id="cd00090">
    <property type="entry name" value="HTH_ARSR"/>
    <property type="match status" value="1"/>
</dbReference>
<dbReference type="STRING" id="92835.RS81_02812"/>
<dbReference type="PANTHER" id="PTHR38600">
    <property type="entry name" value="TRANSCRIPTIONAL REGULATORY PROTEIN"/>
    <property type="match status" value="1"/>
</dbReference>
<dbReference type="PROSITE" id="PS50987">
    <property type="entry name" value="HTH_ARSR_2"/>
    <property type="match status" value="1"/>
</dbReference>
<gene>
    <name evidence="3" type="ORF">RS81_02812</name>
</gene>
<dbReference type="AlphaFoldDB" id="A0A0M2GXA3"/>
<evidence type="ECO:0000313" key="4">
    <source>
        <dbReference type="Proteomes" id="UP000033956"/>
    </source>
</evidence>
<dbReference type="SMART" id="SM00418">
    <property type="entry name" value="HTH_ARSR"/>
    <property type="match status" value="1"/>
</dbReference>
<evidence type="ECO:0000256" key="1">
    <source>
        <dbReference type="SAM" id="MobiDB-lite"/>
    </source>
</evidence>
<dbReference type="PANTHER" id="PTHR38600:SF2">
    <property type="entry name" value="SLL0088 PROTEIN"/>
    <property type="match status" value="1"/>
</dbReference>
<name>A0A0M2GXA3_9MICO</name>
<dbReference type="Gene3D" id="1.10.10.10">
    <property type="entry name" value="Winged helix-like DNA-binding domain superfamily/Winged helix DNA-binding domain"/>
    <property type="match status" value="1"/>
</dbReference>
<dbReference type="GO" id="GO:0003700">
    <property type="term" value="F:DNA-binding transcription factor activity"/>
    <property type="evidence" value="ECO:0007669"/>
    <property type="project" value="InterPro"/>
</dbReference>
<dbReference type="PATRIC" id="fig|92835.4.peg.2848"/>
<reference evidence="3 4" key="1">
    <citation type="submission" date="2015-02" db="EMBL/GenBank/DDBJ databases">
        <title>Draft genome sequences of ten Microbacterium spp. with emphasis on heavy metal contaminated environments.</title>
        <authorList>
            <person name="Corretto E."/>
        </authorList>
    </citation>
    <scope>NUCLEOTIDE SEQUENCE [LARGE SCALE GENOMIC DNA]</scope>
    <source>
        <strain evidence="3 4">DSM 12510</strain>
    </source>
</reference>
<proteinExistence type="predicted"/>
<feature type="region of interest" description="Disordered" evidence="1">
    <location>
        <begin position="108"/>
        <end position="133"/>
    </location>
</feature>
<dbReference type="EMBL" id="JYIZ01000055">
    <property type="protein sequence ID" value="KJL38538.1"/>
    <property type="molecule type" value="Genomic_DNA"/>
</dbReference>
<dbReference type="NCBIfam" id="NF033788">
    <property type="entry name" value="HTH_metalloreg"/>
    <property type="match status" value="1"/>
</dbReference>
<protein>
    <submittedName>
        <fullName evidence="3">HTH-type transcriptional regulator</fullName>
    </submittedName>
</protein>
<feature type="domain" description="HTH arsR-type" evidence="2">
    <location>
        <begin position="5"/>
        <end position="98"/>
    </location>
</feature>
<dbReference type="Proteomes" id="UP000033956">
    <property type="component" value="Unassembled WGS sequence"/>
</dbReference>
<dbReference type="InterPro" id="IPR036388">
    <property type="entry name" value="WH-like_DNA-bd_sf"/>
</dbReference>